<comment type="caution">
    <text evidence="2">The sequence shown here is derived from an EMBL/GenBank/DDBJ whole genome shotgun (WGS) entry which is preliminary data.</text>
</comment>
<dbReference type="AlphaFoldDB" id="A0A3R8QXG1"/>
<gene>
    <name evidence="2" type="ORF">EIL87_26430</name>
</gene>
<accession>A0A3R8QXG1</accession>
<proteinExistence type="inferred from homology"/>
<keyword evidence="3" id="KW-1185">Reference proteome</keyword>
<evidence type="ECO:0000256" key="1">
    <source>
        <dbReference type="ARBA" id="ARBA00009320"/>
    </source>
</evidence>
<comment type="similarity">
    <text evidence="1">Belongs to the class-IV pyridoxal-phosphate-dependent aminotransferase family.</text>
</comment>
<dbReference type="GO" id="GO:0046394">
    <property type="term" value="P:carboxylic acid biosynthetic process"/>
    <property type="evidence" value="ECO:0007669"/>
    <property type="project" value="UniProtKB-ARBA"/>
</dbReference>
<dbReference type="GO" id="GO:0008696">
    <property type="term" value="F:4-amino-4-deoxychorismate lyase activity"/>
    <property type="evidence" value="ECO:0007669"/>
    <property type="project" value="UniProtKB-EC"/>
</dbReference>
<dbReference type="InterPro" id="IPR043132">
    <property type="entry name" value="BCAT-like_C"/>
</dbReference>
<dbReference type="InterPro" id="IPR043131">
    <property type="entry name" value="BCAT-like_N"/>
</dbReference>
<dbReference type="Proteomes" id="UP000274515">
    <property type="component" value="Unassembled WGS sequence"/>
</dbReference>
<dbReference type="OrthoDB" id="3199344at2"/>
<dbReference type="NCBIfam" id="NF005886">
    <property type="entry name" value="PRK07849.1-1"/>
    <property type="match status" value="1"/>
</dbReference>
<dbReference type="EMBL" id="RSAA01000035">
    <property type="protein sequence ID" value="RRO13172.1"/>
    <property type="molecule type" value="Genomic_DNA"/>
</dbReference>
<keyword evidence="2" id="KW-0456">Lyase</keyword>
<dbReference type="SUPFAM" id="SSF56752">
    <property type="entry name" value="D-aminoacid aminotransferase-like PLP-dependent enzymes"/>
    <property type="match status" value="1"/>
</dbReference>
<dbReference type="InterPro" id="IPR050571">
    <property type="entry name" value="Class-IV_PLP-Dep_Aminotrnsfr"/>
</dbReference>
<dbReference type="InterPro" id="IPR001544">
    <property type="entry name" value="Aminotrans_IV"/>
</dbReference>
<organism evidence="2 3">
    <name type="scientific">Saccharopolyspora rhizosphaerae</name>
    <dbReference type="NCBI Taxonomy" id="2492662"/>
    <lineage>
        <taxon>Bacteria</taxon>
        <taxon>Bacillati</taxon>
        <taxon>Actinomycetota</taxon>
        <taxon>Actinomycetes</taxon>
        <taxon>Pseudonocardiales</taxon>
        <taxon>Pseudonocardiaceae</taxon>
        <taxon>Saccharopolyspora</taxon>
    </lineage>
</organism>
<evidence type="ECO:0000313" key="3">
    <source>
        <dbReference type="Proteomes" id="UP000274515"/>
    </source>
</evidence>
<protein>
    <submittedName>
        <fullName evidence="2">Aminodeoxychorismate lyase</fullName>
        <ecNumber evidence="2">4.1.3.38</ecNumber>
    </submittedName>
</protein>
<dbReference type="Gene3D" id="3.30.470.10">
    <property type="match status" value="1"/>
</dbReference>
<sequence>MRVLALLDGTLADPEAPLFRADDLGVMRGDGCFETILVVDRAPRELGAHLERMERSARLMQMPLPEREAWERAAQAVIDAWPWESETEMGLKLVCTRGVDGGDGTPHGFAMGMDVGPETRRKRDSGVEVVTLERGYSSDLMERAPWLLLSAKTLSYAVNMAALREAESRGADEVVFTADDGVVLEGPTSTVVLAQGRTLLTTPPAAGVLQGTTQGALFRAAEQAGWRTEVVNFPTSALFDSDGVWLASSLRRITQVRSIDGTSIKADDALHAEVVDLYESNYRA</sequence>
<dbReference type="Gene3D" id="3.20.10.10">
    <property type="entry name" value="D-amino Acid Aminotransferase, subunit A, domain 2"/>
    <property type="match status" value="1"/>
</dbReference>
<dbReference type="InterPro" id="IPR036038">
    <property type="entry name" value="Aminotransferase-like"/>
</dbReference>
<dbReference type="RefSeq" id="WP_125093258.1">
    <property type="nucleotide sequence ID" value="NZ_RSAA01000035.1"/>
</dbReference>
<dbReference type="GO" id="GO:0005829">
    <property type="term" value="C:cytosol"/>
    <property type="evidence" value="ECO:0007669"/>
    <property type="project" value="TreeGrafter"/>
</dbReference>
<evidence type="ECO:0000313" key="2">
    <source>
        <dbReference type="EMBL" id="RRO13172.1"/>
    </source>
</evidence>
<dbReference type="PANTHER" id="PTHR42743">
    <property type="entry name" value="AMINO-ACID AMINOTRANSFERASE"/>
    <property type="match status" value="1"/>
</dbReference>
<dbReference type="EC" id="4.1.3.38" evidence="2"/>
<dbReference type="Pfam" id="PF01063">
    <property type="entry name" value="Aminotran_4"/>
    <property type="match status" value="1"/>
</dbReference>
<name>A0A3R8QXG1_9PSEU</name>
<reference evidence="2 3" key="1">
    <citation type="submission" date="2018-11" db="EMBL/GenBank/DDBJ databases">
        <title>Saccharopolyspora rhizosphaerae sp. nov., an actinomycete isolated from rhizosphere soil in Thailand.</title>
        <authorList>
            <person name="Intra B."/>
            <person name="Euanorasetr J."/>
            <person name="Take A."/>
            <person name="Inahashi Y."/>
            <person name="Mori M."/>
            <person name="Panbangred W."/>
            <person name="Matsumoto A."/>
        </authorList>
    </citation>
    <scope>NUCLEOTIDE SEQUENCE [LARGE SCALE GENOMIC DNA]</scope>
    <source>
        <strain evidence="2 3">H219</strain>
    </source>
</reference>
<dbReference type="PANTHER" id="PTHR42743:SF11">
    <property type="entry name" value="AMINODEOXYCHORISMATE LYASE"/>
    <property type="match status" value="1"/>
</dbReference>